<reference evidence="5" key="2">
    <citation type="submission" date="2021-03" db="EMBL/GenBank/DDBJ databases">
        <title>Alternative transmission patterns in independently acquired nutritional co-symbionts of Dictyopharidae planthoppers.</title>
        <authorList>
            <person name="Michalik A."/>
            <person name="Lukasik P."/>
        </authorList>
    </citation>
    <scope>NUCLEOTIDE SEQUENCE</scope>
    <source>
        <strain evidence="5">RANSCY</strain>
    </source>
</reference>
<comment type="pathway">
    <text evidence="1">Amino-acid biosynthesis; L-histidine biosynthesis; L-histidine from 5-phospho-alpha-D-ribose 1-diphosphate: step 6/9.</text>
</comment>
<keyword evidence="2" id="KW-0028">Amino-acid biosynthesis</keyword>
<dbReference type="EMBL" id="CP071412">
    <property type="protein sequence ID" value="QSW37909.1"/>
    <property type="molecule type" value="Genomic_DNA"/>
</dbReference>
<dbReference type="InterPro" id="IPR000807">
    <property type="entry name" value="ImidazoleglycerolP_deHydtase"/>
</dbReference>
<proteinExistence type="predicted"/>
<dbReference type="FunFam" id="3.30.230.40:FF:000003">
    <property type="entry name" value="Imidazoleglycerol-phosphate dehydratase HisB"/>
    <property type="match status" value="1"/>
</dbReference>
<evidence type="ECO:0000256" key="1">
    <source>
        <dbReference type="ARBA" id="ARBA00005047"/>
    </source>
</evidence>
<evidence type="ECO:0000256" key="2">
    <source>
        <dbReference type="ARBA" id="ARBA00022605"/>
    </source>
</evidence>
<dbReference type="GO" id="GO:0000105">
    <property type="term" value="P:L-histidine biosynthetic process"/>
    <property type="evidence" value="ECO:0007669"/>
    <property type="project" value="UniProtKB-KW"/>
</dbReference>
<dbReference type="InterPro" id="IPR020565">
    <property type="entry name" value="ImidazoleglycerP_deHydtase_CS"/>
</dbReference>
<organism evidence="5 6">
    <name type="scientific">Candidatus Vidania fulgoroideorum</name>
    <dbReference type="NCBI Taxonomy" id="881286"/>
    <lineage>
        <taxon>Bacteria</taxon>
        <taxon>Pseudomonadati</taxon>
        <taxon>Pseudomonadota</taxon>
        <taxon>Betaproteobacteria</taxon>
        <taxon>Candidatus Vidania</taxon>
    </lineage>
</organism>
<dbReference type="GO" id="GO:0004424">
    <property type="term" value="F:imidazoleglycerol-phosphate dehydratase activity"/>
    <property type="evidence" value="ECO:0007669"/>
    <property type="project" value="UniProtKB-EC"/>
</dbReference>
<keyword evidence="4 5" id="KW-0456">Lyase</keyword>
<evidence type="ECO:0000313" key="5">
    <source>
        <dbReference type="EMBL" id="QSW37909.1"/>
    </source>
</evidence>
<dbReference type="AlphaFoldDB" id="A0A974X7R2"/>
<keyword evidence="3" id="KW-0368">Histidine biosynthesis</keyword>
<dbReference type="PANTHER" id="PTHR23133:SF2">
    <property type="entry name" value="IMIDAZOLEGLYCEROL-PHOSPHATE DEHYDRATASE"/>
    <property type="match status" value="1"/>
</dbReference>
<dbReference type="Pfam" id="PF00475">
    <property type="entry name" value="IGPD"/>
    <property type="match status" value="1"/>
</dbReference>
<name>A0A974X7R2_9PROT</name>
<gene>
    <name evidence="5" type="primary">hisB</name>
    <name evidence="5" type="ORF">JSR06_00370</name>
</gene>
<dbReference type="EC" id="4.2.1.19" evidence="5"/>
<dbReference type="SUPFAM" id="SSF54211">
    <property type="entry name" value="Ribosomal protein S5 domain 2-like"/>
    <property type="match status" value="2"/>
</dbReference>
<dbReference type="InterPro" id="IPR020568">
    <property type="entry name" value="Ribosomal_Su5_D2-typ_SF"/>
</dbReference>
<accession>A0A974X7R2</accession>
<dbReference type="InterPro" id="IPR038494">
    <property type="entry name" value="IGPD_sf"/>
</dbReference>
<dbReference type="PROSITE" id="PS00955">
    <property type="entry name" value="IGP_DEHYDRATASE_2"/>
    <property type="match status" value="1"/>
</dbReference>
<dbReference type="PANTHER" id="PTHR23133">
    <property type="entry name" value="IMIDAZOLEGLYCEROL-PHOSPHATE DEHYDRATASE HIS7"/>
    <property type="match status" value="1"/>
</dbReference>
<evidence type="ECO:0000313" key="6">
    <source>
        <dbReference type="Proteomes" id="UP000663347"/>
    </source>
</evidence>
<dbReference type="Gene3D" id="3.30.230.40">
    <property type="entry name" value="Imidazole glycerol phosphate dehydratase, domain 1"/>
    <property type="match status" value="2"/>
</dbReference>
<evidence type="ECO:0000256" key="4">
    <source>
        <dbReference type="ARBA" id="ARBA00023239"/>
    </source>
</evidence>
<evidence type="ECO:0000256" key="3">
    <source>
        <dbReference type="ARBA" id="ARBA00023102"/>
    </source>
</evidence>
<sequence>MIGDFVLERKTRETNISLRVCFNKNINFIEINSGIPFFDHLLMQTSFHGCFSTYLKCAGDLDVDTHHTVEDIGIVYGKLFGDIFKLKQAERYVFSFVPFDDALTRIVLDISGRPYLVFNVQNKNHEIKGISMYTIMEFFKSFTSHSKTTIHIENYGFNNHHKMESIFKCFGILLKRVFDLKKSKHNYSTKDLW</sequence>
<protein>
    <submittedName>
        <fullName evidence="5">Imidazoleglycerol-phosphate dehydratase</fullName>
        <ecNumber evidence="5">4.2.1.19</ecNumber>
    </submittedName>
</protein>
<reference evidence="5" key="1">
    <citation type="submission" date="2021-02" db="EMBL/GenBank/DDBJ databases">
        <authorList>
            <person name="Franco D."/>
        </authorList>
    </citation>
    <scope>NUCLEOTIDE SEQUENCE</scope>
    <source>
        <strain evidence="5">RANSCY</strain>
    </source>
</reference>
<dbReference type="Proteomes" id="UP000663347">
    <property type="component" value="Chromosome"/>
</dbReference>